<feature type="transmembrane region" description="Helical" evidence="5">
    <location>
        <begin position="6"/>
        <end position="27"/>
    </location>
</feature>
<name>A0A6J7RB72_9ZZZZ</name>
<evidence type="ECO:0000313" key="6">
    <source>
        <dbReference type="EMBL" id="CAB5026015.1"/>
    </source>
</evidence>
<organism evidence="6">
    <name type="scientific">freshwater metagenome</name>
    <dbReference type="NCBI Taxonomy" id="449393"/>
    <lineage>
        <taxon>unclassified sequences</taxon>
        <taxon>metagenomes</taxon>
        <taxon>ecological metagenomes</taxon>
    </lineage>
</organism>
<dbReference type="GO" id="GO:0016020">
    <property type="term" value="C:membrane"/>
    <property type="evidence" value="ECO:0007669"/>
    <property type="project" value="UniProtKB-SubCell"/>
</dbReference>
<reference evidence="6" key="1">
    <citation type="submission" date="2020-05" db="EMBL/GenBank/DDBJ databases">
        <authorList>
            <person name="Chiriac C."/>
            <person name="Salcher M."/>
            <person name="Ghai R."/>
            <person name="Kavagutti S V."/>
        </authorList>
    </citation>
    <scope>NUCLEOTIDE SEQUENCE</scope>
</reference>
<evidence type="ECO:0000256" key="4">
    <source>
        <dbReference type="ARBA" id="ARBA00023136"/>
    </source>
</evidence>
<evidence type="ECO:0000256" key="2">
    <source>
        <dbReference type="ARBA" id="ARBA00022692"/>
    </source>
</evidence>
<proteinExistence type="predicted"/>
<dbReference type="GO" id="GO:0015108">
    <property type="term" value="F:chloride transmembrane transporter activity"/>
    <property type="evidence" value="ECO:0007669"/>
    <property type="project" value="InterPro"/>
</dbReference>
<gene>
    <name evidence="6" type="ORF">UFOPK3992_01997</name>
</gene>
<feature type="transmembrane region" description="Helical" evidence="5">
    <location>
        <begin position="154"/>
        <end position="174"/>
    </location>
</feature>
<dbReference type="Gene3D" id="1.10.3080.10">
    <property type="entry name" value="Clc chloride channel"/>
    <property type="match status" value="1"/>
</dbReference>
<sequence>MALGGVAAIGAIFGNPLVTAFMILEFAALGPLPAAALLPILVALGSGYIVQIGLGPWSGLGTHSLALPGLPAFTGLTGVELLGGAGVAVVATVVALGARELAERLQAAGRRRPTPLLFAAALFTALLAIGVNLATGQSYDAVLFSGQDYLGTLLAITSVSTLLLVLIAKMLAYAAALGGGFRGGPIFPAVTLGVTIGVLAALVVPGLSLPGMVVVGIASTTAAMTKLPFTGAMLAVLLASAAGPTVTPLAILGAVVGFIARMGLDRLDQRRADVTTTSDAPALPA</sequence>
<evidence type="ECO:0000256" key="5">
    <source>
        <dbReference type="SAM" id="Phobius"/>
    </source>
</evidence>
<keyword evidence="4 5" id="KW-0472">Membrane</keyword>
<feature type="transmembrane region" description="Helical" evidence="5">
    <location>
        <begin position="227"/>
        <end position="260"/>
    </location>
</feature>
<dbReference type="Pfam" id="PF00654">
    <property type="entry name" value="Voltage_CLC"/>
    <property type="match status" value="1"/>
</dbReference>
<keyword evidence="3 5" id="KW-1133">Transmembrane helix</keyword>
<evidence type="ECO:0000256" key="3">
    <source>
        <dbReference type="ARBA" id="ARBA00022989"/>
    </source>
</evidence>
<accession>A0A6J7RB72</accession>
<protein>
    <submittedName>
        <fullName evidence="6">Unannotated protein</fullName>
    </submittedName>
</protein>
<dbReference type="EMBL" id="CAFBOZ010000368">
    <property type="protein sequence ID" value="CAB5026015.1"/>
    <property type="molecule type" value="Genomic_DNA"/>
</dbReference>
<feature type="transmembrane region" description="Helical" evidence="5">
    <location>
        <begin position="34"/>
        <end position="54"/>
    </location>
</feature>
<dbReference type="AlphaFoldDB" id="A0A6J7RB72"/>
<feature type="transmembrane region" description="Helical" evidence="5">
    <location>
        <begin position="74"/>
        <end position="96"/>
    </location>
</feature>
<keyword evidence="2 5" id="KW-0812">Transmembrane</keyword>
<evidence type="ECO:0000256" key="1">
    <source>
        <dbReference type="ARBA" id="ARBA00004141"/>
    </source>
</evidence>
<dbReference type="SUPFAM" id="SSF81340">
    <property type="entry name" value="Clc chloride channel"/>
    <property type="match status" value="1"/>
</dbReference>
<feature type="transmembrane region" description="Helical" evidence="5">
    <location>
        <begin position="116"/>
        <end position="134"/>
    </location>
</feature>
<dbReference type="InterPro" id="IPR001807">
    <property type="entry name" value="ClC"/>
</dbReference>
<dbReference type="InterPro" id="IPR014743">
    <property type="entry name" value="Cl-channel_core"/>
</dbReference>
<comment type="subcellular location">
    <subcellularLocation>
        <location evidence="1">Membrane</location>
        <topology evidence="1">Multi-pass membrane protein</topology>
    </subcellularLocation>
</comment>
<feature type="transmembrane region" description="Helical" evidence="5">
    <location>
        <begin position="186"/>
        <end position="207"/>
    </location>
</feature>